<evidence type="ECO:0000313" key="3">
    <source>
        <dbReference type="EMBL" id="KAK1360747.1"/>
    </source>
</evidence>
<evidence type="ECO:0000256" key="2">
    <source>
        <dbReference type="SAM" id="MobiDB-lite"/>
    </source>
</evidence>
<evidence type="ECO:0000256" key="1">
    <source>
        <dbReference type="SAM" id="Coils"/>
    </source>
</evidence>
<name>A0AAD8H708_9APIA</name>
<reference evidence="3" key="1">
    <citation type="submission" date="2023-02" db="EMBL/GenBank/DDBJ databases">
        <title>Genome of toxic invasive species Heracleum sosnowskyi carries increased number of genes despite the absence of recent whole-genome duplications.</title>
        <authorList>
            <person name="Schelkunov M."/>
            <person name="Shtratnikova V."/>
            <person name="Makarenko M."/>
            <person name="Klepikova A."/>
            <person name="Omelchenko D."/>
            <person name="Novikova G."/>
            <person name="Obukhova E."/>
            <person name="Bogdanov V."/>
            <person name="Penin A."/>
            <person name="Logacheva M."/>
        </authorList>
    </citation>
    <scope>NUCLEOTIDE SEQUENCE</scope>
    <source>
        <strain evidence="3">Hsosn_3</strain>
        <tissue evidence="3">Leaf</tissue>
    </source>
</reference>
<dbReference type="EMBL" id="JAUIZM010000010">
    <property type="protein sequence ID" value="KAK1360747.1"/>
    <property type="molecule type" value="Genomic_DNA"/>
</dbReference>
<feature type="coiled-coil region" evidence="1">
    <location>
        <begin position="197"/>
        <end position="231"/>
    </location>
</feature>
<gene>
    <name evidence="3" type="ORF">POM88_045221</name>
</gene>
<evidence type="ECO:0000313" key="4">
    <source>
        <dbReference type="Proteomes" id="UP001237642"/>
    </source>
</evidence>
<keyword evidence="4" id="KW-1185">Reference proteome</keyword>
<feature type="region of interest" description="Disordered" evidence="2">
    <location>
        <begin position="296"/>
        <end position="318"/>
    </location>
</feature>
<proteinExistence type="predicted"/>
<feature type="region of interest" description="Disordered" evidence="2">
    <location>
        <begin position="39"/>
        <end position="58"/>
    </location>
</feature>
<protein>
    <submittedName>
        <fullName evidence="3">Uncharacterized protein</fullName>
    </submittedName>
</protein>
<organism evidence="3 4">
    <name type="scientific">Heracleum sosnowskyi</name>
    <dbReference type="NCBI Taxonomy" id="360622"/>
    <lineage>
        <taxon>Eukaryota</taxon>
        <taxon>Viridiplantae</taxon>
        <taxon>Streptophyta</taxon>
        <taxon>Embryophyta</taxon>
        <taxon>Tracheophyta</taxon>
        <taxon>Spermatophyta</taxon>
        <taxon>Magnoliopsida</taxon>
        <taxon>eudicotyledons</taxon>
        <taxon>Gunneridae</taxon>
        <taxon>Pentapetalae</taxon>
        <taxon>asterids</taxon>
        <taxon>campanulids</taxon>
        <taxon>Apiales</taxon>
        <taxon>Apiaceae</taxon>
        <taxon>Apioideae</taxon>
        <taxon>apioid superclade</taxon>
        <taxon>Tordylieae</taxon>
        <taxon>Tordyliinae</taxon>
        <taxon>Heracleum</taxon>
    </lineage>
</organism>
<comment type="caution">
    <text evidence="3">The sequence shown here is derived from an EMBL/GenBank/DDBJ whole genome shotgun (WGS) entry which is preliminary data.</text>
</comment>
<keyword evidence="1" id="KW-0175">Coiled coil</keyword>
<accession>A0AAD8H708</accession>
<sequence length="318" mass="34644">MGCLPSYNPEYQARTRMSQSARDLTAALKKLGGVYDLNTKNNESGGENITRGAPESGGIGTGGALTVVEEVGEGQVSLKKRKKKDMVTSKFGNMNVDVVVERSPGASGFGKDGFNPVASIDRNFAGFMSELPTEAEWSEMGRQGATTVINEVVGVYGQLKELEVLRNFGAFMREKDDSIQKLQDKFNSLRTSAGSRIEGMKESLKVAEEGRKTAESRASELTQELVGVRAELQSRKSEKKIIDEFRKSSKYSEELADVAAAKIQRCWVVAERHIKTDPRANFDTFCDLYVAAEETVANGGGEPEPYTRSASAVPDDDA</sequence>
<dbReference type="Proteomes" id="UP001237642">
    <property type="component" value="Unassembled WGS sequence"/>
</dbReference>
<reference evidence="3" key="2">
    <citation type="submission" date="2023-05" db="EMBL/GenBank/DDBJ databases">
        <authorList>
            <person name="Schelkunov M.I."/>
        </authorList>
    </citation>
    <scope>NUCLEOTIDE SEQUENCE</scope>
    <source>
        <strain evidence="3">Hsosn_3</strain>
        <tissue evidence="3">Leaf</tissue>
    </source>
</reference>
<dbReference type="AlphaFoldDB" id="A0AAD8H708"/>